<sequence>MYNVEQEDIHYVDEYDINSETLSMQPNRDIEYVTIVKEENTTYLVKKTPRQLLEAACLLNGSSYLGRIEYIRKLLGLRNKVPVLISERQSIIAGPTHSPTHPDCVWFFASHVLTSRSCKKHGKNGTLITFRDHSSLFVDISVSQFTSALNKARICQGMLNHLS</sequence>
<dbReference type="EMBL" id="JAUSUA010000002">
    <property type="protein sequence ID" value="MDQ0207004.1"/>
    <property type="molecule type" value="Genomic_DNA"/>
</dbReference>
<evidence type="ECO:0000313" key="1">
    <source>
        <dbReference type="EMBL" id="MDQ0207004.1"/>
    </source>
</evidence>
<gene>
    <name evidence="1" type="ORF">J2S05_001803</name>
</gene>
<dbReference type="Proteomes" id="UP001225034">
    <property type="component" value="Unassembled WGS sequence"/>
</dbReference>
<reference evidence="1 2" key="1">
    <citation type="submission" date="2023-07" db="EMBL/GenBank/DDBJ databases">
        <title>Genomic Encyclopedia of Type Strains, Phase IV (KMG-IV): sequencing the most valuable type-strain genomes for metagenomic binning, comparative biology and taxonomic classification.</title>
        <authorList>
            <person name="Goeker M."/>
        </authorList>
    </citation>
    <scope>NUCLEOTIDE SEQUENCE [LARGE SCALE GENOMIC DNA]</scope>
    <source>
        <strain evidence="1 2">DSM 19154</strain>
    </source>
</reference>
<proteinExistence type="predicted"/>
<dbReference type="Pfam" id="PF06338">
    <property type="entry name" value="ComK"/>
    <property type="match status" value="1"/>
</dbReference>
<keyword evidence="2" id="KW-1185">Reference proteome</keyword>
<organism evidence="1 2">
    <name type="scientific">Alkalicoccobacillus murimartini</name>
    <dbReference type="NCBI Taxonomy" id="171685"/>
    <lineage>
        <taxon>Bacteria</taxon>
        <taxon>Bacillati</taxon>
        <taxon>Bacillota</taxon>
        <taxon>Bacilli</taxon>
        <taxon>Bacillales</taxon>
        <taxon>Bacillaceae</taxon>
        <taxon>Alkalicoccobacillus</taxon>
    </lineage>
</organism>
<protein>
    <submittedName>
        <fullName evidence="1">Competence protein ComK</fullName>
    </submittedName>
</protein>
<dbReference type="RefSeq" id="WP_306981945.1">
    <property type="nucleotide sequence ID" value="NZ_JAUSUA010000002.1"/>
</dbReference>
<comment type="caution">
    <text evidence="1">The sequence shown here is derived from an EMBL/GenBank/DDBJ whole genome shotgun (WGS) entry which is preliminary data.</text>
</comment>
<accession>A0ABT9YGK8</accession>
<evidence type="ECO:0000313" key="2">
    <source>
        <dbReference type="Proteomes" id="UP001225034"/>
    </source>
</evidence>
<name>A0ABT9YGK8_9BACI</name>
<dbReference type="InterPro" id="IPR010461">
    <property type="entry name" value="ComK"/>
</dbReference>